<dbReference type="SUPFAM" id="SSF54593">
    <property type="entry name" value="Glyoxalase/Bleomycin resistance protein/Dihydroxybiphenyl dioxygenase"/>
    <property type="match status" value="1"/>
</dbReference>
<protein>
    <submittedName>
        <fullName evidence="2">Glyoxalase family protein</fullName>
    </submittedName>
</protein>
<dbReference type="Proteomes" id="UP000198900">
    <property type="component" value="Unassembled WGS sequence"/>
</dbReference>
<sequence length="319" mass="35161">MTKSDITIHRHHHITLCVGGAQEDYDFHTKVLSLKSVKKTALYDGTFPIYHLYYGNDTGEESTLVTTFPMRQSGRKARPGAGQISTLSLSVPVSALGFWRKRLSDHGFASTYSERFGEEIVSFSHPCGIEYELIGIADDSRTAYSNGEVPADLGIRGTHGITLKVRELEPSEEFMASAWSGREVARDGKYVRFSLGDGGPGAFVEFALEPDLPQSSWTYGEGIVHHCAFQVADFAAQDAVKARLEGLGFTDTSERKDRGYFDSIYVRTPGGGMFEATVSKPQGFAIDEPIESLGTSFKVPPVFASRREEIMGFLEPLNY</sequence>
<dbReference type="PANTHER" id="PTHR36110:SF2">
    <property type="entry name" value="RING-CLEAVING DIOXYGENASE MHQE-RELATED"/>
    <property type="match status" value="1"/>
</dbReference>
<dbReference type="InterPro" id="IPR037523">
    <property type="entry name" value="VOC_core"/>
</dbReference>
<dbReference type="EMBL" id="FNDI01000018">
    <property type="protein sequence ID" value="SDI50609.1"/>
    <property type="molecule type" value="Genomic_DNA"/>
</dbReference>
<proteinExistence type="predicted"/>
<dbReference type="RefSeq" id="WP_091783849.1">
    <property type="nucleotide sequence ID" value="NZ_FNDI01000018.1"/>
</dbReference>
<evidence type="ECO:0000259" key="1">
    <source>
        <dbReference type="PROSITE" id="PS51819"/>
    </source>
</evidence>
<dbReference type="AlphaFoldDB" id="A0A7Z7FJ89"/>
<organism evidence="2 3">
    <name type="scientific">Paraburkholderia steynii</name>
    <dbReference type="NCBI Taxonomy" id="1245441"/>
    <lineage>
        <taxon>Bacteria</taxon>
        <taxon>Pseudomonadati</taxon>
        <taxon>Pseudomonadota</taxon>
        <taxon>Betaproteobacteria</taxon>
        <taxon>Burkholderiales</taxon>
        <taxon>Burkholderiaceae</taxon>
        <taxon>Paraburkholderia</taxon>
    </lineage>
</organism>
<dbReference type="PROSITE" id="PS51819">
    <property type="entry name" value="VOC"/>
    <property type="match status" value="2"/>
</dbReference>
<dbReference type="InterPro" id="IPR052537">
    <property type="entry name" value="Extradiol_RC_dioxygenase"/>
</dbReference>
<dbReference type="PANTHER" id="PTHR36110">
    <property type="entry name" value="RING-CLEAVING DIOXYGENASE MHQE-RELATED"/>
    <property type="match status" value="1"/>
</dbReference>
<dbReference type="Gene3D" id="3.10.180.10">
    <property type="entry name" value="2,3-Dihydroxybiphenyl 1,2-Dioxygenase, domain 1"/>
    <property type="match status" value="2"/>
</dbReference>
<keyword evidence="3" id="KW-1185">Reference proteome</keyword>
<reference evidence="2" key="1">
    <citation type="submission" date="2016-10" db="EMBL/GenBank/DDBJ databases">
        <authorList>
            <person name="Varghese N."/>
            <person name="Submissions S."/>
        </authorList>
    </citation>
    <scope>NUCLEOTIDE SEQUENCE [LARGE SCALE GENOMIC DNA]</scope>
    <source>
        <strain evidence="2">YR281</strain>
    </source>
</reference>
<accession>A0A7Z7FJ89</accession>
<dbReference type="InterPro" id="IPR029068">
    <property type="entry name" value="Glyas_Bleomycin-R_OHBP_Dase"/>
</dbReference>
<feature type="domain" description="VOC" evidence="1">
    <location>
        <begin position="10"/>
        <end position="136"/>
    </location>
</feature>
<name>A0A7Z7FJ89_9BURK</name>
<feature type="domain" description="VOC" evidence="1">
    <location>
        <begin position="157"/>
        <end position="279"/>
    </location>
</feature>
<evidence type="ECO:0000313" key="3">
    <source>
        <dbReference type="Proteomes" id="UP000198900"/>
    </source>
</evidence>
<evidence type="ECO:0000313" key="2">
    <source>
        <dbReference type="EMBL" id="SDI50609.1"/>
    </source>
</evidence>
<comment type="caution">
    <text evidence="2">The sequence shown here is derived from an EMBL/GenBank/DDBJ whole genome shotgun (WGS) entry which is preliminary data.</text>
</comment>
<gene>
    <name evidence="2" type="ORF">SAMN04487926_11860</name>
</gene>